<feature type="domain" description="DUF5615" evidence="1">
    <location>
        <begin position="1"/>
        <end position="108"/>
    </location>
</feature>
<evidence type="ECO:0000313" key="2">
    <source>
        <dbReference type="EMBL" id="HFC97288.1"/>
    </source>
</evidence>
<comment type="caution">
    <text evidence="2">The sequence shown here is derived from an EMBL/GenBank/DDBJ whole genome shotgun (WGS) entry which is preliminary data.</text>
</comment>
<gene>
    <name evidence="2" type="ORF">ENJ40_02355</name>
</gene>
<sequence>MKFMVDECVGPRVARWLKKKGYEVFSVYDEARGASDDEILEKAYAEKWILITSDKDFGEKIYRENYPHEGVILLRLEDERPYHKIEILEKVLKDFADKLKGNFVVVTERGVRISSQGKGV</sequence>
<dbReference type="Pfam" id="PF18480">
    <property type="entry name" value="DUF5615"/>
    <property type="match status" value="1"/>
</dbReference>
<dbReference type="EMBL" id="DRMH01000022">
    <property type="protein sequence ID" value="HFC97288.1"/>
    <property type="molecule type" value="Genomic_DNA"/>
</dbReference>
<accession>A0A7C3CWZ6</accession>
<dbReference type="AlphaFoldDB" id="A0A7C3CWZ6"/>
<protein>
    <recommendedName>
        <fullName evidence="1">DUF5615 domain-containing protein</fullName>
    </recommendedName>
</protein>
<dbReference type="InterPro" id="IPR041049">
    <property type="entry name" value="DUF5615"/>
</dbReference>
<evidence type="ECO:0000259" key="1">
    <source>
        <dbReference type="Pfam" id="PF18480"/>
    </source>
</evidence>
<organism evidence="2">
    <name type="scientific">Thermosulfurimonas dismutans</name>
    <dbReference type="NCBI Taxonomy" id="999894"/>
    <lineage>
        <taxon>Bacteria</taxon>
        <taxon>Pseudomonadati</taxon>
        <taxon>Thermodesulfobacteriota</taxon>
        <taxon>Thermodesulfobacteria</taxon>
        <taxon>Thermodesulfobacteriales</taxon>
        <taxon>Thermodesulfobacteriaceae</taxon>
        <taxon>Thermosulfurimonas</taxon>
    </lineage>
</organism>
<dbReference type="Proteomes" id="UP000886043">
    <property type="component" value="Unassembled WGS sequence"/>
</dbReference>
<proteinExistence type="predicted"/>
<reference evidence="2" key="1">
    <citation type="journal article" date="2020" name="mSystems">
        <title>Genome- and Community-Level Interaction Insights into Carbon Utilization and Element Cycling Functions of Hydrothermarchaeota in Hydrothermal Sediment.</title>
        <authorList>
            <person name="Zhou Z."/>
            <person name="Liu Y."/>
            <person name="Xu W."/>
            <person name="Pan J."/>
            <person name="Luo Z.H."/>
            <person name="Li M."/>
        </authorList>
    </citation>
    <scope>NUCLEOTIDE SEQUENCE [LARGE SCALE GENOMIC DNA]</scope>
    <source>
        <strain evidence="2">HyVt-483</strain>
    </source>
</reference>
<name>A0A7C3CWZ6_9BACT</name>